<evidence type="ECO:0000313" key="12">
    <source>
        <dbReference type="EMBL" id="GGB29116.1"/>
    </source>
</evidence>
<dbReference type="GO" id="GO:0004814">
    <property type="term" value="F:arginine-tRNA ligase activity"/>
    <property type="evidence" value="ECO:0007669"/>
    <property type="project" value="InterPro"/>
</dbReference>
<evidence type="ECO:0000313" key="13">
    <source>
        <dbReference type="Proteomes" id="UP000621492"/>
    </source>
</evidence>
<keyword evidence="3 10" id="KW-0963">Cytoplasm</keyword>
<dbReference type="InterPro" id="IPR006194">
    <property type="entry name" value="Gly-tRNA-synth_heterodimer"/>
</dbReference>
<dbReference type="SUPFAM" id="SSF109604">
    <property type="entry name" value="HD-domain/PDEase-like"/>
    <property type="match status" value="1"/>
</dbReference>
<dbReference type="PANTHER" id="PTHR30075">
    <property type="entry name" value="GLYCYL-TRNA SYNTHETASE"/>
    <property type="match status" value="1"/>
</dbReference>
<keyword evidence="5 10" id="KW-0547">Nucleotide-binding</keyword>
<dbReference type="EMBL" id="BMJD01000001">
    <property type="protein sequence ID" value="GGB29116.1"/>
    <property type="molecule type" value="Genomic_DNA"/>
</dbReference>
<evidence type="ECO:0000256" key="8">
    <source>
        <dbReference type="ARBA" id="ARBA00023146"/>
    </source>
</evidence>
<keyword evidence="8 10" id="KW-0030">Aminoacyl-tRNA synthetase</keyword>
<dbReference type="PANTHER" id="PTHR30075:SF2">
    <property type="entry name" value="GLYCINE--TRNA LIGASE, CHLOROPLASTIC_MITOCHONDRIAL 2"/>
    <property type="match status" value="1"/>
</dbReference>
<dbReference type="Proteomes" id="UP000621492">
    <property type="component" value="Unassembled WGS sequence"/>
</dbReference>
<dbReference type="PRINTS" id="PR01045">
    <property type="entry name" value="TRNASYNTHGB"/>
</dbReference>
<comment type="subunit">
    <text evidence="10">Tetramer of two alpha and two beta subunits.</text>
</comment>
<reference evidence="12" key="2">
    <citation type="submission" date="2020-09" db="EMBL/GenBank/DDBJ databases">
        <authorList>
            <person name="Sun Q."/>
            <person name="Zhou Y."/>
        </authorList>
    </citation>
    <scope>NUCLEOTIDE SEQUENCE</scope>
    <source>
        <strain evidence="12">CGMCC 1.15454</strain>
    </source>
</reference>
<sequence>MAKDALFEIGLEELPARFIDDAANQLTAKTKKWLEELRISYDSISSYSTPRRLAILIHGMAEEQTAVEEEVKGPAVKIARNADGEWTKAAIGFTKGQGKTTDDIYTKDIKGTSYIFVKKYIEGNPTIKLLPAFRDIVLSLQFPKNMHWGTETLRFARPIRWLVALYGSEVVPFTIAHVQSDNETYGHRFLGGRITLTHPAEYIVKLAENFVIADPAKREKLITDGIKKMENEKGLQIPIDPDLLEEVRNLVEYPTVFIGEFADSFLDLPPEVLITSMKEHQRYFPVKSPEGNLLPYFIGVRNGDIYQLETVAKGNEKVLKARLADAQFFYEEDQKHPIDFYLQKLNKVVFQDKLGTIHDKVERVIQITKEIAETLKLDDTSKQKAVRAAEISKFDLMTNMVNEFTELQGIMGEKYAINFGEDETVAKAIAEHYLPRHATDQLPETIEGAIVSVADKLDTIVGCISVGLVPTGSQDPYGLRRQAVGMLKILQSGKWKISVEQLLNIALKLYQSLDIEQGDIEKTAMELHEFLALRATYLLKEANIEIDIIQAVLSKAIGVVDYTIAKAGNLSEKRNQADFKQTEEAFTRVLNLAKKAESTAVESRLFETPSETFLYKKFKEVQAGYQQAKDSLDAEQALLQLSGLTEEIHNFFEHNMVMADNEAVRNNRLALLHSLAALIYDYADMTQISWKQHF</sequence>
<accession>A0A9W5TU95</accession>
<evidence type="ECO:0000256" key="3">
    <source>
        <dbReference type="ARBA" id="ARBA00022490"/>
    </source>
</evidence>
<dbReference type="InterPro" id="IPR008909">
    <property type="entry name" value="DALR_anticod-bd"/>
</dbReference>
<comment type="subcellular location">
    <subcellularLocation>
        <location evidence="1 10">Cytoplasm</location>
    </subcellularLocation>
</comment>
<evidence type="ECO:0000256" key="7">
    <source>
        <dbReference type="ARBA" id="ARBA00022917"/>
    </source>
</evidence>
<dbReference type="EC" id="6.1.1.14" evidence="10"/>
<keyword evidence="13" id="KW-1185">Reference proteome</keyword>
<proteinExistence type="inferred from homology"/>
<evidence type="ECO:0000256" key="5">
    <source>
        <dbReference type="ARBA" id="ARBA00022741"/>
    </source>
</evidence>
<dbReference type="GO" id="GO:0006420">
    <property type="term" value="P:arginyl-tRNA aminoacylation"/>
    <property type="evidence" value="ECO:0007669"/>
    <property type="project" value="InterPro"/>
</dbReference>
<protein>
    <recommendedName>
        <fullName evidence="10">Glycine--tRNA ligase beta subunit</fullName>
        <ecNumber evidence="10">6.1.1.14</ecNumber>
    </recommendedName>
    <alternativeName>
        <fullName evidence="10">Glycyl-tRNA synthetase beta subunit</fullName>
        <shortName evidence="10">GlyRS</shortName>
    </alternativeName>
</protein>
<dbReference type="GO" id="GO:0005524">
    <property type="term" value="F:ATP binding"/>
    <property type="evidence" value="ECO:0007669"/>
    <property type="project" value="UniProtKB-UniRule"/>
</dbReference>
<dbReference type="InterPro" id="IPR015944">
    <property type="entry name" value="Gly-tRNA-synth_bsu"/>
</dbReference>
<dbReference type="Pfam" id="PF02092">
    <property type="entry name" value="tRNA_synt_2f"/>
    <property type="match status" value="1"/>
</dbReference>
<comment type="catalytic activity">
    <reaction evidence="9 10">
        <text>tRNA(Gly) + glycine + ATP = glycyl-tRNA(Gly) + AMP + diphosphate</text>
        <dbReference type="Rhea" id="RHEA:16013"/>
        <dbReference type="Rhea" id="RHEA-COMP:9664"/>
        <dbReference type="Rhea" id="RHEA-COMP:9683"/>
        <dbReference type="ChEBI" id="CHEBI:30616"/>
        <dbReference type="ChEBI" id="CHEBI:33019"/>
        <dbReference type="ChEBI" id="CHEBI:57305"/>
        <dbReference type="ChEBI" id="CHEBI:78442"/>
        <dbReference type="ChEBI" id="CHEBI:78522"/>
        <dbReference type="ChEBI" id="CHEBI:456215"/>
        <dbReference type="EC" id="6.1.1.14"/>
    </reaction>
</comment>
<dbReference type="Pfam" id="PF05746">
    <property type="entry name" value="DALR_1"/>
    <property type="match status" value="1"/>
</dbReference>
<dbReference type="Gene3D" id="1.10.730.10">
    <property type="entry name" value="Isoleucyl-tRNA Synthetase, Domain 1"/>
    <property type="match status" value="1"/>
</dbReference>
<comment type="caution">
    <text evidence="12">The sequence shown here is derived from an EMBL/GenBank/DDBJ whole genome shotgun (WGS) entry which is preliminary data.</text>
</comment>
<evidence type="ECO:0000256" key="10">
    <source>
        <dbReference type="HAMAP-Rule" id="MF_00255"/>
    </source>
</evidence>
<organism evidence="12 13">
    <name type="scientific">Lentibacillus populi</name>
    <dbReference type="NCBI Taxonomy" id="1827502"/>
    <lineage>
        <taxon>Bacteria</taxon>
        <taxon>Bacillati</taxon>
        <taxon>Bacillota</taxon>
        <taxon>Bacilli</taxon>
        <taxon>Bacillales</taxon>
        <taxon>Bacillaceae</taxon>
        <taxon>Lentibacillus</taxon>
    </lineage>
</organism>
<evidence type="ECO:0000256" key="2">
    <source>
        <dbReference type="ARBA" id="ARBA00008226"/>
    </source>
</evidence>
<dbReference type="GO" id="GO:0004820">
    <property type="term" value="F:glycine-tRNA ligase activity"/>
    <property type="evidence" value="ECO:0007669"/>
    <property type="project" value="UniProtKB-UniRule"/>
</dbReference>
<evidence type="ECO:0000256" key="6">
    <source>
        <dbReference type="ARBA" id="ARBA00022840"/>
    </source>
</evidence>
<reference evidence="12" key="1">
    <citation type="journal article" date="2014" name="Int. J. Syst. Evol. Microbiol.">
        <title>Complete genome sequence of Corynebacterium casei LMG S-19264T (=DSM 44701T), isolated from a smear-ripened cheese.</title>
        <authorList>
            <consortium name="US DOE Joint Genome Institute (JGI-PGF)"/>
            <person name="Walter F."/>
            <person name="Albersmeier A."/>
            <person name="Kalinowski J."/>
            <person name="Ruckert C."/>
        </authorList>
    </citation>
    <scope>NUCLEOTIDE SEQUENCE</scope>
    <source>
        <strain evidence="12">CGMCC 1.15454</strain>
    </source>
</reference>
<evidence type="ECO:0000259" key="11">
    <source>
        <dbReference type="Pfam" id="PF05746"/>
    </source>
</evidence>
<dbReference type="PROSITE" id="PS50861">
    <property type="entry name" value="AA_TRNA_LIGASE_II_GLYAB"/>
    <property type="match status" value="1"/>
</dbReference>
<dbReference type="GO" id="GO:0006426">
    <property type="term" value="P:glycyl-tRNA aminoacylation"/>
    <property type="evidence" value="ECO:0007669"/>
    <property type="project" value="UniProtKB-UniRule"/>
</dbReference>
<feature type="domain" description="DALR anticodon binding" evidence="11">
    <location>
        <begin position="584"/>
        <end position="682"/>
    </location>
</feature>
<evidence type="ECO:0000256" key="9">
    <source>
        <dbReference type="ARBA" id="ARBA00047937"/>
    </source>
</evidence>
<keyword evidence="4 10" id="KW-0436">Ligase</keyword>
<dbReference type="AlphaFoldDB" id="A0A9W5TU95"/>
<evidence type="ECO:0000256" key="4">
    <source>
        <dbReference type="ARBA" id="ARBA00022598"/>
    </source>
</evidence>
<dbReference type="RefSeq" id="WP_088050670.1">
    <property type="nucleotide sequence ID" value="NZ_BMJD01000001.1"/>
</dbReference>
<evidence type="ECO:0000256" key="1">
    <source>
        <dbReference type="ARBA" id="ARBA00004496"/>
    </source>
</evidence>
<name>A0A9W5TU95_9BACI</name>
<dbReference type="HAMAP" id="MF_00255">
    <property type="entry name" value="Gly_tRNA_synth_beta"/>
    <property type="match status" value="1"/>
</dbReference>
<gene>
    <name evidence="10 12" type="primary">glyS</name>
    <name evidence="12" type="ORF">GCM10011409_03060</name>
</gene>
<comment type="similarity">
    <text evidence="2 10">Belongs to the class-II aminoacyl-tRNA synthetase family.</text>
</comment>
<dbReference type="NCBIfam" id="TIGR00211">
    <property type="entry name" value="glyS"/>
    <property type="match status" value="1"/>
</dbReference>
<dbReference type="GO" id="GO:0005829">
    <property type="term" value="C:cytosol"/>
    <property type="evidence" value="ECO:0007669"/>
    <property type="project" value="TreeGrafter"/>
</dbReference>
<keyword evidence="7 10" id="KW-0648">Protein biosynthesis</keyword>
<keyword evidence="6 10" id="KW-0067">ATP-binding</keyword>